<dbReference type="GeneID" id="40266284"/>
<organism evidence="4 5">
    <name type="scientific">Natrinema versiforme</name>
    <dbReference type="NCBI Taxonomy" id="88724"/>
    <lineage>
        <taxon>Archaea</taxon>
        <taxon>Methanobacteriati</taxon>
        <taxon>Methanobacteriota</taxon>
        <taxon>Stenosarchaea group</taxon>
        <taxon>Halobacteria</taxon>
        <taxon>Halobacteriales</taxon>
        <taxon>Natrialbaceae</taxon>
        <taxon>Natrinema</taxon>
    </lineage>
</organism>
<feature type="transmembrane region" description="Helical" evidence="2">
    <location>
        <begin position="52"/>
        <end position="71"/>
    </location>
</feature>
<dbReference type="OrthoDB" id="204675at2157"/>
<accession>A0A4P8WIL9</accession>
<evidence type="ECO:0000256" key="2">
    <source>
        <dbReference type="SAM" id="Phobius"/>
    </source>
</evidence>
<dbReference type="PANTHER" id="PTHR37938:SF1">
    <property type="entry name" value="BLL0215 PROTEIN"/>
    <property type="match status" value="1"/>
</dbReference>
<dbReference type="Proteomes" id="UP000302218">
    <property type="component" value="Chromosome"/>
</dbReference>
<dbReference type="KEGG" id="nvr:FEJ81_13385"/>
<dbReference type="Pfam" id="PF03703">
    <property type="entry name" value="bPH_2"/>
    <property type="match status" value="1"/>
</dbReference>
<evidence type="ECO:0000259" key="3">
    <source>
        <dbReference type="Pfam" id="PF03703"/>
    </source>
</evidence>
<dbReference type="RefSeq" id="WP_138245761.1">
    <property type="nucleotide sequence ID" value="NZ_CP040330.1"/>
</dbReference>
<dbReference type="InterPro" id="IPR005182">
    <property type="entry name" value="YdbS-like_PH"/>
</dbReference>
<reference evidence="5" key="1">
    <citation type="submission" date="2019-05" db="EMBL/GenBank/DDBJ databases">
        <title>Genome sequence and methylation pattern of the halophilic Archaeon Natrinema versiforme BOL5-4.</title>
        <authorList>
            <person name="DasSarma P."/>
            <person name="Anton B.P."/>
            <person name="DasSarma S.L."/>
            <person name="Martinez F.L."/>
            <person name="Guzman D."/>
            <person name="Roberts R.J."/>
            <person name="DasSarma S."/>
        </authorList>
    </citation>
    <scope>NUCLEOTIDE SEQUENCE [LARGE SCALE GENOMIC DNA]</scope>
    <source>
        <strain evidence="5">BOL5-4</strain>
    </source>
</reference>
<keyword evidence="2" id="KW-0812">Transmembrane</keyword>
<feature type="transmembrane region" description="Helical" evidence="2">
    <location>
        <begin position="77"/>
        <end position="94"/>
    </location>
</feature>
<sequence>MTRISRSEAGGPAGGGDETPSAADPSASAPPWLPLEDGDRIRWQAGPRIQTVLPWAALALVGAVALLAAVVVDVLPIVAVAVAGLAVVLAPALWQYARVSRTAFVVTETVAATRHGVLGRTVRIVSLERIQNTTVEQDPIGRIVGYGTVTIETAGGSELAFWNVEEPGRIRDRLEAERERLTGSEIPGRRDQWEAVLAEVREWRLGLERNP</sequence>
<proteinExistence type="predicted"/>
<feature type="domain" description="YdbS-like PH" evidence="3">
    <location>
        <begin position="101"/>
        <end position="174"/>
    </location>
</feature>
<dbReference type="EMBL" id="CP040330">
    <property type="protein sequence ID" value="QCS43298.1"/>
    <property type="molecule type" value="Genomic_DNA"/>
</dbReference>
<protein>
    <submittedName>
        <fullName evidence="4">PH domain-containing protein</fullName>
    </submittedName>
</protein>
<evidence type="ECO:0000313" key="5">
    <source>
        <dbReference type="Proteomes" id="UP000302218"/>
    </source>
</evidence>
<feature type="compositionally biased region" description="Low complexity" evidence="1">
    <location>
        <begin position="20"/>
        <end position="30"/>
    </location>
</feature>
<evidence type="ECO:0000313" key="4">
    <source>
        <dbReference type="EMBL" id="QCS43298.1"/>
    </source>
</evidence>
<gene>
    <name evidence="4" type="ORF">FEJ81_13385</name>
</gene>
<evidence type="ECO:0000256" key="1">
    <source>
        <dbReference type="SAM" id="MobiDB-lite"/>
    </source>
</evidence>
<keyword evidence="2" id="KW-0472">Membrane</keyword>
<dbReference type="PANTHER" id="PTHR37938">
    <property type="entry name" value="BLL0215 PROTEIN"/>
    <property type="match status" value="1"/>
</dbReference>
<keyword evidence="2" id="KW-1133">Transmembrane helix</keyword>
<dbReference type="AlphaFoldDB" id="A0A4P8WIL9"/>
<name>A0A4P8WIL9_9EURY</name>
<feature type="region of interest" description="Disordered" evidence="1">
    <location>
        <begin position="1"/>
        <end position="30"/>
    </location>
</feature>